<feature type="domain" description="Thiamine phosphate synthase/TenI" evidence="13">
    <location>
        <begin position="9"/>
        <end position="188"/>
    </location>
</feature>
<sequence length="208" mass="22732">MRDPDFRYYLITDRKQCHPRPLTEVVKQACREGIKAVQLREKDLGGRALFALAGELREITRRWEARLFINDRTDVALAVGADGVHCRETGVSPARIKNLQSSLVVGSSVHSIEASRRAEKEGADFLLFGPVFYTASKAKYGAPQGIEALQEVVEAAAVPVFAVGGITPERAPQCRSAGAYGVAGISSVMPADSVEQQVNRWRSILHTL</sequence>
<evidence type="ECO:0000313" key="15">
    <source>
        <dbReference type="Proteomes" id="UP000184041"/>
    </source>
</evidence>
<dbReference type="GO" id="GO:0000287">
    <property type="term" value="F:magnesium ion binding"/>
    <property type="evidence" value="ECO:0007669"/>
    <property type="project" value="UniProtKB-UniRule"/>
</dbReference>
<comment type="similarity">
    <text evidence="10 11">Belongs to the thiamine-phosphate synthase family.</text>
</comment>
<keyword evidence="5 10" id="KW-0460">Magnesium</keyword>
<dbReference type="GO" id="GO:0009229">
    <property type="term" value="P:thiamine diphosphate biosynthetic process"/>
    <property type="evidence" value="ECO:0007669"/>
    <property type="project" value="UniProtKB-UniRule"/>
</dbReference>
<feature type="binding site" evidence="10">
    <location>
        <position position="71"/>
    </location>
    <ligand>
        <name>Mg(2+)</name>
        <dbReference type="ChEBI" id="CHEBI:18420"/>
    </ligand>
</feature>
<feature type="binding site" evidence="10">
    <location>
        <begin position="134"/>
        <end position="136"/>
    </location>
    <ligand>
        <name>2-[(2R,5Z)-2-carboxy-4-methylthiazol-5(2H)-ylidene]ethyl phosphate</name>
        <dbReference type="ChEBI" id="CHEBI:62899"/>
    </ligand>
</feature>
<dbReference type="SUPFAM" id="SSF51391">
    <property type="entry name" value="Thiamin phosphate synthase"/>
    <property type="match status" value="1"/>
</dbReference>
<dbReference type="InterPro" id="IPR013785">
    <property type="entry name" value="Aldolase_TIM"/>
</dbReference>
<reference evidence="14 15" key="1">
    <citation type="submission" date="2016-11" db="EMBL/GenBank/DDBJ databases">
        <authorList>
            <person name="Jaros S."/>
            <person name="Januszkiewicz K."/>
            <person name="Wedrychowicz H."/>
        </authorList>
    </citation>
    <scope>NUCLEOTIDE SEQUENCE [LARGE SCALE GENOMIC DNA]</scope>
    <source>
        <strain evidence="14 15">DSM 21986</strain>
    </source>
</reference>
<dbReference type="GO" id="GO:0005737">
    <property type="term" value="C:cytoplasm"/>
    <property type="evidence" value="ECO:0007669"/>
    <property type="project" value="TreeGrafter"/>
</dbReference>
<evidence type="ECO:0000256" key="4">
    <source>
        <dbReference type="ARBA" id="ARBA00022723"/>
    </source>
</evidence>
<comment type="pathway">
    <text evidence="2 10 12">Cofactor biosynthesis; thiamine diphosphate biosynthesis; thiamine phosphate from 4-amino-2-methyl-5-diphosphomethylpyrimidine and 4-methyl-5-(2-phosphoethyl)-thiazole: step 1/1.</text>
</comment>
<dbReference type="Gene3D" id="3.20.20.70">
    <property type="entry name" value="Aldolase class I"/>
    <property type="match status" value="1"/>
</dbReference>
<gene>
    <name evidence="10" type="primary">thiE</name>
    <name evidence="14" type="ORF">SAMN05443144_12363</name>
</gene>
<feature type="binding site" evidence="10">
    <location>
        <position position="70"/>
    </location>
    <ligand>
        <name>4-amino-2-methyl-5-(diphosphooxymethyl)pyrimidine</name>
        <dbReference type="ChEBI" id="CHEBI:57841"/>
    </ligand>
</feature>
<evidence type="ECO:0000256" key="10">
    <source>
        <dbReference type="HAMAP-Rule" id="MF_00097"/>
    </source>
</evidence>
<dbReference type="AlphaFoldDB" id="A0A1M5IIW4"/>
<dbReference type="PANTHER" id="PTHR20857">
    <property type="entry name" value="THIAMINE-PHOSPHATE PYROPHOSPHORYLASE"/>
    <property type="match status" value="1"/>
</dbReference>
<dbReference type="NCBIfam" id="TIGR00693">
    <property type="entry name" value="thiE"/>
    <property type="match status" value="1"/>
</dbReference>
<evidence type="ECO:0000256" key="12">
    <source>
        <dbReference type="RuleBase" id="RU004253"/>
    </source>
</evidence>
<dbReference type="STRING" id="1194090.SAMN05443144_12363"/>
<dbReference type="CDD" id="cd00564">
    <property type="entry name" value="TMP_TenI"/>
    <property type="match status" value="1"/>
</dbReference>
<comment type="catalytic activity">
    <reaction evidence="7 10 11">
        <text>4-methyl-5-(2-phosphooxyethyl)-thiazole + 4-amino-2-methyl-5-(diphosphooxymethyl)pyrimidine + H(+) = thiamine phosphate + diphosphate</text>
        <dbReference type="Rhea" id="RHEA:22328"/>
        <dbReference type="ChEBI" id="CHEBI:15378"/>
        <dbReference type="ChEBI" id="CHEBI:33019"/>
        <dbReference type="ChEBI" id="CHEBI:37575"/>
        <dbReference type="ChEBI" id="CHEBI:57841"/>
        <dbReference type="ChEBI" id="CHEBI:58296"/>
        <dbReference type="EC" id="2.5.1.3"/>
    </reaction>
</comment>
<dbReference type="UniPathway" id="UPA00060">
    <property type="reaction ID" value="UER00141"/>
</dbReference>
<evidence type="ECO:0000256" key="5">
    <source>
        <dbReference type="ARBA" id="ARBA00022842"/>
    </source>
</evidence>
<evidence type="ECO:0000256" key="1">
    <source>
        <dbReference type="ARBA" id="ARBA00003814"/>
    </source>
</evidence>
<keyword evidence="6 10" id="KW-0784">Thiamine biosynthesis</keyword>
<evidence type="ECO:0000256" key="11">
    <source>
        <dbReference type="RuleBase" id="RU003826"/>
    </source>
</evidence>
<dbReference type="PANTHER" id="PTHR20857:SF15">
    <property type="entry name" value="THIAMINE-PHOSPHATE SYNTHASE"/>
    <property type="match status" value="1"/>
</dbReference>
<dbReference type="EC" id="2.5.1.3" evidence="10"/>
<comment type="cofactor">
    <cofactor evidence="10">
        <name>Mg(2+)</name>
        <dbReference type="ChEBI" id="CHEBI:18420"/>
    </cofactor>
    <text evidence="10">Binds 1 Mg(2+) ion per subunit.</text>
</comment>
<name>A0A1M5IIW4_9BACT</name>
<evidence type="ECO:0000256" key="3">
    <source>
        <dbReference type="ARBA" id="ARBA00022679"/>
    </source>
</evidence>
<evidence type="ECO:0000256" key="6">
    <source>
        <dbReference type="ARBA" id="ARBA00022977"/>
    </source>
</evidence>
<comment type="catalytic activity">
    <reaction evidence="8 10 11">
        <text>2-(2-carboxy-4-methylthiazol-5-yl)ethyl phosphate + 4-amino-2-methyl-5-(diphosphooxymethyl)pyrimidine + 2 H(+) = thiamine phosphate + CO2 + diphosphate</text>
        <dbReference type="Rhea" id="RHEA:47848"/>
        <dbReference type="ChEBI" id="CHEBI:15378"/>
        <dbReference type="ChEBI" id="CHEBI:16526"/>
        <dbReference type="ChEBI" id="CHEBI:33019"/>
        <dbReference type="ChEBI" id="CHEBI:37575"/>
        <dbReference type="ChEBI" id="CHEBI:57841"/>
        <dbReference type="ChEBI" id="CHEBI:62890"/>
        <dbReference type="EC" id="2.5.1.3"/>
    </reaction>
</comment>
<proteinExistence type="inferred from homology"/>
<dbReference type="HAMAP" id="MF_00097">
    <property type="entry name" value="TMP_synthase"/>
    <property type="match status" value="1"/>
</dbReference>
<evidence type="ECO:0000256" key="9">
    <source>
        <dbReference type="ARBA" id="ARBA00047883"/>
    </source>
</evidence>
<feature type="binding site" evidence="10">
    <location>
        <begin position="185"/>
        <end position="186"/>
    </location>
    <ligand>
        <name>2-[(2R,5Z)-2-carboxy-4-methylthiazol-5(2H)-ylidene]ethyl phosphate</name>
        <dbReference type="ChEBI" id="CHEBI:62899"/>
    </ligand>
</feature>
<dbReference type="GO" id="GO:0004789">
    <property type="term" value="F:thiamine-phosphate diphosphorylase activity"/>
    <property type="evidence" value="ECO:0007669"/>
    <property type="project" value="UniProtKB-UniRule"/>
</dbReference>
<dbReference type="Pfam" id="PF02581">
    <property type="entry name" value="TMP-TENI"/>
    <property type="match status" value="1"/>
</dbReference>
<comment type="catalytic activity">
    <reaction evidence="9 10 11">
        <text>2-[(2R,5Z)-2-carboxy-4-methylthiazol-5(2H)-ylidene]ethyl phosphate + 4-amino-2-methyl-5-(diphosphooxymethyl)pyrimidine + 2 H(+) = thiamine phosphate + CO2 + diphosphate</text>
        <dbReference type="Rhea" id="RHEA:47844"/>
        <dbReference type="ChEBI" id="CHEBI:15378"/>
        <dbReference type="ChEBI" id="CHEBI:16526"/>
        <dbReference type="ChEBI" id="CHEBI:33019"/>
        <dbReference type="ChEBI" id="CHEBI:37575"/>
        <dbReference type="ChEBI" id="CHEBI:57841"/>
        <dbReference type="ChEBI" id="CHEBI:62899"/>
        <dbReference type="EC" id="2.5.1.3"/>
    </reaction>
</comment>
<dbReference type="InterPro" id="IPR036206">
    <property type="entry name" value="ThiamineP_synth_sf"/>
</dbReference>
<feature type="binding site" evidence="10">
    <location>
        <position position="137"/>
    </location>
    <ligand>
        <name>4-amino-2-methyl-5-(diphosphooxymethyl)pyrimidine</name>
        <dbReference type="ChEBI" id="CHEBI:57841"/>
    </ligand>
</feature>
<feature type="binding site" evidence="10">
    <location>
        <position position="165"/>
    </location>
    <ligand>
        <name>2-[(2R,5Z)-2-carboxy-4-methylthiazol-5(2H)-ylidene]ethyl phosphate</name>
        <dbReference type="ChEBI" id="CHEBI:62899"/>
    </ligand>
</feature>
<dbReference type="RefSeq" id="WP_073067451.1">
    <property type="nucleotide sequence ID" value="NZ_FQUS01000023.1"/>
</dbReference>
<dbReference type="EMBL" id="FQUS01000023">
    <property type="protein sequence ID" value="SHG28242.1"/>
    <property type="molecule type" value="Genomic_DNA"/>
</dbReference>
<protein>
    <recommendedName>
        <fullName evidence="10">Thiamine-phosphate synthase</fullName>
        <shortName evidence="10">TP synthase</shortName>
        <shortName evidence="10">TPS</shortName>
        <ecNumber evidence="10">2.5.1.3</ecNumber>
    </recommendedName>
    <alternativeName>
        <fullName evidence="10">Thiamine-phosphate pyrophosphorylase</fullName>
        <shortName evidence="10">TMP pyrophosphorylase</shortName>
        <shortName evidence="10">TMP-PPase</shortName>
    </alternativeName>
</protein>
<dbReference type="Proteomes" id="UP000184041">
    <property type="component" value="Unassembled WGS sequence"/>
</dbReference>
<feature type="binding site" evidence="10">
    <location>
        <begin position="38"/>
        <end position="42"/>
    </location>
    <ligand>
        <name>4-amino-2-methyl-5-(diphosphooxymethyl)pyrimidine</name>
        <dbReference type="ChEBI" id="CHEBI:57841"/>
    </ligand>
</feature>
<evidence type="ECO:0000259" key="13">
    <source>
        <dbReference type="Pfam" id="PF02581"/>
    </source>
</evidence>
<comment type="function">
    <text evidence="1 10">Condenses 4-methyl-5-(beta-hydroxyethyl)thiazole monophosphate (THZ-P) and 2-methyl-4-amino-5-hydroxymethyl pyrimidine pyrophosphate (HMP-PP) to form thiamine monophosphate (TMP).</text>
</comment>
<comment type="caution">
    <text evidence="10">Lacks conserved residue(s) required for the propagation of feature annotation.</text>
</comment>
<evidence type="ECO:0000313" key="14">
    <source>
        <dbReference type="EMBL" id="SHG28242.1"/>
    </source>
</evidence>
<evidence type="ECO:0000256" key="8">
    <source>
        <dbReference type="ARBA" id="ARBA00047851"/>
    </source>
</evidence>
<dbReference type="InterPro" id="IPR034291">
    <property type="entry name" value="TMP_synthase"/>
</dbReference>
<evidence type="ECO:0000256" key="2">
    <source>
        <dbReference type="ARBA" id="ARBA00005165"/>
    </source>
</evidence>
<dbReference type="FunFam" id="3.20.20.70:FF:000096">
    <property type="entry name" value="Thiamine-phosphate synthase"/>
    <property type="match status" value="1"/>
</dbReference>
<dbReference type="GO" id="GO:0009228">
    <property type="term" value="P:thiamine biosynthetic process"/>
    <property type="evidence" value="ECO:0007669"/>
    <property type="project" value="UniProtKB-KW"/>
</dbReference>
<keyword evidence="4 10" id="KW-0479">Metal-binding</keyword>
<keyword evidence="3 10" id="KW-0808">Transferase</keyword>
<feature type="binding site" evidence="10">
    <location>
        <position position="108"/>
    </location>
    <ligand>
        <name>4-amino-2-methyl-5-(diphosphooxymethyl)pyrimidine</name>
        <dbReference type="ChEBI" id="CHEBI:57841"/>
    </ligand>
</feature>
<dbReference type="OrthoDB" id="194683at2"/>
<organism evidence="14 15">
    <name type="scientific">Fodinibius roseus</name>
    <dbReference type="NCBI Taxonomy" id="1194090"/>
    <lineage>
        <taxon>Bacteria</taxon>
        <taxon>Pseudomonadati</taxon>
        <taxon>Balneolota</taxon>
        <taxon>Balneolia</taxon>
        <taxon>Balneolales</taxon>
        <taxon>Balneolaceae</taxon>
        <taxon>Fodinibius</taxon>
    </lineage>
</organism>
<accession>A0A1M5IIW4</accession>
<dbReference type="InterPro" id="IPR022998">
    <property type="entry name" value="ThiamineP_synth_TenI"/>
</dbReference>
<evidence type="ECO:0000256" key="7">
    <source>
        <dbReference type="ARBA" id="ARBA00047334"/>
    </source>
</evidence>
<keyword evidence="15" id="KW-1185">Reference proteome</keyword>